<dbReference type="VEuPathDB" id="GiardiaDB:GL50803_21924"/>
<sequence>MDTASSEPATVASSVPQFTLNDLYERLGDILSKDITGIVYSLKDYPSLVVKVAPLGCLEKDNTDAVRLELAALPELSHPGVLRYHQVIEHMNFVYFITDRYNKTLGRLLIEHMQMKSPVPTRVILSAIRQIATALAYLHSVKRADAEGLVHRDLRSTNISISADGEHFIIAGLELCRNILWSGSTLIGIGAHTAPEVLLHNEPSPASDVWSLGVIIYELVTLRMLDFLEDREPEDVFVDGWRPDLSGVTDGFMQNVLERIFVLDPGRRPTARELHEMLDTADISDNEPEPWQVALESKHGSSKITASNTHAKIALLEEEVKTKLNEIATLKATLENRPSEVDALGQEPRIKLTRIDMLEDQCREYLAMIKVLDSRITQISIALGLSNSQFSLFLLPRFIRAARTNETETVRMLVNEGVYIGQRDEKKMTALMHAAQQGHTGPIELLVKEERGLQDKNGWTALMHAAHCNHPEAVEILAPYERGRRNKNSRTALMVAAENGSAEAASILGPYEDNLIDSEGNTALMIAEKAGHKLVAEILSPDEVDGCTALMQAAKCGRIDAVKLLIKNKSRAQNILGTTALMEAASWGHSEIVKLLIDHEGGMQDIFGATALITAIRNNQLECAKLLVERERDIKDKYDKTALDIAKAMVYPEMVSLLSSSVSSTGGHNDS</sequence>
<dbReference type="InterPro" id="IPR020635">
    <property type="entry name" value="Tyr_kinase_cat_dom"/>
</dbReference>
<dbReference type="EMBL" id="AACB03000002">
    <property type="protein sequence ID" value="KAE8303464.1"/>
    <property type="molecule type" value="Genomic_DNA"/>
</dbReference>
<dbReference type="GO" id="GO:0005524">
    <property type="term" value="F:ATP binding"/>
    <property type="evidence" value="ECO:0007669"/>
    <property type="project" value="InterPro"/>
</dbReference>
<gene>
    <name evidence="1" type="ORF">GL50803_0021924</name>
</gene>
<keyword evidence="2" id="KW-1185">Reference proteome</keyword>
<dbReference type="HOGENOM" id="CLU_000288_143_0_1"/>
<keyword evidence="1" id="KW-0418">Kinase</keyword>
<dbReference type="STRING" id="184922.A8BFA4"/>
<dbReference type="GO" id="GO:0004713">
    <property type="term" value="F:protein tyrosine kinase activity"/>
    <property type="evidence" value="ECO:0007669"/>
    <property type="project" value="InterPro"/>
</dbReference>
<dbReference type="GO" id="GO:0004674">
    <property type="term" value="F:protein serine/threonine kinase activity"/>
    <property type="evidence" value="ECO:0000318"/>
    <property type="project" value="GO_Central"/>
</dbReference>
<dbReference type="InterPro" id="IPR036770">
    <property type="entry name" value="Ankyrin_rpt-contain_sf"/>
</dbReference>
<dbReference type="SMART" id="SM00219">
    <property type="entry name" value="TyrKc"/>
    <property type="match status" value="1"/>
</dbReference>
<dbReference type="GeneID" id="5700135"/>
<dbReference type="InterPro" id="IPR011009">
    <property type="entry name" value="Kinase-like_dom_sf"/>
</dbReference>
<protein>
    <submittedName>
        <fullName evidence="1">Kinase, NEK</fullName>
    </submittedName>
</protein>
<organism evidence="1 2">
    <name type="scientific">Giardia intestinalis (strain ATCC 50803 / WB clone C6)</name>
    <name type="common">Giardia lamblia</name>
    <dbReference type="NCBI Taxonomy" id="184922"/>
    <lineage>
        <taxon>Eukaryota</taxon>
        <taxon>Metamonada</taxon>
        <taxon>Diplomonadida</taxon>
        <taxon>Hexamitidae</taxon>
        <taxon>Giardiinae</taxon>
        <taxon>Giardia</taxon>
    </lineage>
</organism>
<dbReference type="PANTHER" id="PTHR24120:SF4">
    <property type="entry name" value="GH07239P"/>
    <property type="match status" value="1"/>
</dbReference>
<evidence type="ECO:0000313" key="2">
    <source>
        <dbReference type="Proteomes" id="UP000001548"/>
    </source>
</evidence>
<keyword evidence="1" id="KW-0808">Transferase</keyword>
<dbReference type="Gene3D" id="1.10.510.10">
    <property type="entry name" value="Transferase(Phosphotransferase) domain 1"/>
    <property type="match status" value="1"/>
</dbReference>
<dbReference type="Pfam" id="PF00069">
    <property type="entry name" value="Pkinase"/>
    <property type="match status" value="1"/>
</dbReference>
<dbReference type="SMART" id="SM00248">
    <property type="entry name" value="ANK"/>
    <property type="match status" value="8"/>
</dbReference>
<proteinExistence type="predicted"/>
<dbReference type="PANTHER" id="PTHR24120">
    <property type="entry name" value="GH07239P"/>
    <property type="match status" value="1"/>
</dbReference>
<dbReference type="InterPro" id="IPR002110">
    <property type="entry name" value="Ankyrin_rpt"/>
</dbReference>
<dbReference type="Proteomes" id="UP000001548">
    <property type="component" value="Unassembled WGS sequence"/>
</dbReference>
<dbReference type="InterPro" id="IPR000719">
    <property type="entry name" value="Prot_kinase_dom"/>
</dbReference>
<dbReference type="SUPFAM" id="SSF48403">
    <property type="entry name" value="Ankyrin repeat"/>
    <property type="match status" value="1"/>
</dbReference>
<accession>A8BFA4</accession>
<dbReference type="FunFam" id="1.10.510.10:FF:000844">
    <property type="entry name" value="Kinase, NEK"/>
    <property type="match status" value="1"/>
</dbReference>
<evidence type="ECO:0000313" key="1">
    <source>
        <dbReference type="EMBL" id="KAE8303464.1"/>
    </source>
</evidence>
<dbReference type="RefSeq" id="XP_001707230.1">
    <property type="nucleotide sequence ID" value="XM_001707178.1"/>
</dbReference>
<name>A8BFA4_GIAIC</name>
<dbReference type="KEGG" id="gla:GL50803_0021924"/>
<dbReference type="CDD" id="cd00180">
    <property type="entry name" value="PKc"/>
    <property type="match status" value="1"/>
</dbReference>
<dbReference type="Gene3D" id="1.25.40.20">
    <property type="entry name" value="Ankyrin repeat-containing domain"/>
    <property type="match status" value="3"/>
</dbReference>
<dbReference type="SUPFAM" id="SSF56112">
    <property type="entry name" value="Protein kinase-like (PK-like)"/>
    <property type="match status" value="1"/>
</dbReference>
<dbReference type="Pfam" id="PF12796">
    <property type="entry name" value="Ank_2"/>
    <property type="match status" value="4"/>
</dbReference>
<dbReference type="PROSITE" id="PS50011">
    <property type="entry name" value="PROTEIN_KINASE_DOM"/>
    <property type="match status" value="1"/>
</dbReference>
<comment type="caution">
    <text evidence="1">The sequence shown here is derived from an EMBL/GenBank/DDBJ whole genome shotgun (WGS) entry which is preliminary data.</text>
</comment>
<reference evidence="1 2" key="1">
    <citation type="journal article" date="2007" name="Science">
        <title>Genomic minimalism in the early diverging intestinal parasite Giardia lamblia.</title>
        <authorList>
            <person name="Morrison H.G."/>
            <person name="McArthur A.G."/>
            <person name="Gillin F.D."/>
            <person name="Aley S.B."/>
            <person name="Adam R.D."/>
            <person name="Olsen G.J."/>
            <person name="Best A.A."/>
            <person name="Cande W.Z."/>
            <person name="Chen F."/>
            <person name="Cipriano M.J."/>
            <person name="Davids B.J."/>
            <person name="Dawson S.C."/>
            <person name="Elmendorf H.G."/>
            <person name="Hehl A.B."/>
            <person name="Holder M.E."/>
            <person name="Huse S.M."/>
            <person name="Kim U.U."/>
            <person name="Lasek-Nesselquist E."/>
            <person name="Manning G."/>
            <person name="Nigam A."/>
            <person name="Nixon J.E."/>
            <person name="Palm D."/>
            <person name="Passamaneck N.E."/>
            <person name="Prabhu A."/>
            <person name="Reich C.I."/>
            <person name="Reiner D.S."/>
            <person name="Samuelson J."/>
            <person name="Svard S.G."/>
            <person name="Sogin M.L."/>
        </authorList>
    </citation>
    <scope>NUCLEOTIDE SEQUENCE [LARGE SCALE GENOMIC DNA]</scope>
    <source>
        <strain evidence="1 2">WB C6</strain>
    </source>
</reference>
<dbReference type="AlphaFoldDB" id="A8BFA4"/>